<reference evidence="3 4" key="1">
    <citation type="submission" date="2019-12" db="EMBL/GenBank/DDBJ databases">
        <authorList>
            <person name="Zhang Y.-J."/>
        </authorList>
    </citation>
    <scope>NUCLEOTIDE SEQUENCE [LARGE SCALE GENOMIC DNA]</scope>
    <source>
        <strain evidence="3 4">CY05</strain>
    </source>
</reference>
<evidence type="ECO:0000313" key="4">
    <source>
        <dbReference type="Proteomes" id="UP000478892"/>
    </source>
</evidence>
<evidence type="ECO:0000259" key="2">
    <source>
        <dbReference type="Pfam" id="PF13699"/>
    </source>
</evidence>
<evidence type="ECO:0000313" key="3">
    <source>
        <dbReference type="EMBL" id="MVO17181.1"/>
    </source>
</evidence>
<accession>A0A6L6WIM4</accession>
<name>A0A6L6WIM4_9RHOB</name>
<keyword evidence="4" id="KW-1185">Reference proteome</keyword>
<dbReference type="RefSeq" id="WP_157023489.1">
    <property type="nucleotide sequence ID" value="NZ_WQLV01000009.1"/>
</dbReference>
<sequence>MAKSPEEIATMVEATGGKKAKRKALKKAPESTKELKLPKDVRDGLEKHFGAKLAKVRVHTGGNIKELCKELKAKAFTQGHNVYFMRPGDAKKPETLVHELAHVLQQSRGKVPKPKDGEALIAK</sequence>
<evidence type="ECO:0000256" key="1">
    <source>
        <dbReference type="SAM" id="MobiDB-lite"/>
    </source>
</evidence>
<dbReference type="AlphaFoldDB" id="A0A6L6WIM4"/>
<feature type="domain" description="eCIS core" evidence="2">
    <location>
        <begin position="37"/>
        <end position="109"/>
    </location>
</feature>
<proteinExistence type="predicted"/>
<comment type="caution">
    <text evidence="3">The sequence shown here is derived from an EMBL/GenBank/DDBJ whole genome shotgun (WGS) entry which is preliminary data.</text>
</comment>
<dbReference type="EMBL" id="WQLV01000009">
    <property type="protein sequence ID" value="MVO17181.1"/>
    <property type="molecule type" value="Genomic_DNA"/>
</dbReference>
<dbReference type="InterPro" id="IPR025295">
    <property type="entry name" value="eCIS_core_dom"/>
</dbReference>
<protein>
    <submittedName>
        <fullName evidence="3">DUF4157 domain-containing protein</fullName>
    </submittedName>
</protein>
<dbReference type="Pfam" id="PF13699">
    <property type="entry name" value="eCIS_core"/>
    <property type="match status" value="1"/>
</dbReference>
<dbReference type="Proteomes" id="UP000478892">
    <property type="component" value="Unassembled WGS sequence"/>
</dbReference>
<feature type="region of interest" description="Disordered" evidence="1">
    <location>
        <begin position="1"/>
        <end position="34"/>
    </location>
</feature>
<gene>
    <name evidence="3" type="ORF">GO984_15315</name>
</gene>
<organism evidence="3 4">
    <name type="scientific">Parasedimentitalea huanghaiensis</name>
    <dbReference type="NCBI Taxonomy" id="2682100"/>
    <lineage>
        <taxon>Bacteria</taxon>
        <taxon>Pseudomonadati</taxon>
        <taxon>Pseudomonadota</taxon>
        <taxon>Alphaproteobacteria</taxon>
        <taxon>Rhodobacterales</taxon>
        <taxon>Paracoccaceae</taxon>
        <taxon>Parasedimentitalea</taxon>
    </lineage>
</organism>